<accession>A0A6C0GCQ1</accession>
<dbReference type="Gene3D" id="2.30.30.730">
    <property type="match status" value="1"/>
</dbReference>
<feature type="domain" description="DUF5606" evidence="2">
    <location>
        <begin position="3"/>
        <end position="49"/>
    </location>
</feature>
<dbReference type="InterPro" id="IPR049281">
    <property type="entry name" value="BVU_3817-like_C_sf"/>
</dbReference>
<reference evidence="4 5" key="1">
    <citation type="submission" date="2020-01" db="EMBL/GenBank/DDBJ databases">
        <authorList>
            <person name="Kim M.K."/>
        </authorList>
    </citation>
    <scope>NUCLEOTIDE SEQUENCE [LARGE SCALE GENOMIC DNA]</scope>
    <source>
        <strain evidence="4 5">172606-1</strain>
    </source>
</reference>
<dbReference type="EMBL" id="CP048222">
    <property type="protein sequence ID" value="QHT65735.1"/>
    <property type="molecule type" value="Genomic_DNA"/>
</dbReference>
<name>A0A6C0GCQ1_9BACT</name>
<dbReference type="Proteomes" id="UP000480178">
    <property type="component" value="Chromosome"/>
</dbReference>
<dbReference type="RefSeq" id="WP_162441815.1">
    <property type="nucleotide sequence ID" value="NZ_CP048222.1"/>
</dbReference>
<keyword evidence="5" id="KW-1185">Reference proteome</keyword>
<dbReference type="Pfam" id="PF21186">
    <property type="entry name" value="DUF6852"/>
    <property type="match status" value="1"/>
</dbReference>
<evidence type="ECO:0000259" key="3">
    <source>
        <dbReference type="Pfam" id="PF21186"/>
    </source>
</evidence>
<protein>
    <submittedName>
        <fullName evidence="4">Uncharacterized protein</fullName>
    </submittedName>
</protein>
<evidence type="ECO:0000313" key="5">
    <source>
        <dbReference type="Proteomes" id="UP000480178"/>
    </source>
</evidence>
<gene>
    <name evidence="4" type="ORF">GXP67_03160</name>
</gene>
<dbReference type="InterPro" id="IPR049280">
    <property type="entry name" value="DUF6852"/>
</dbReference>
<dbReference type="InterPro" id="IPR049282">
    <property type="entry name" value="BVU_3817_N_sf"/>
</dbReference>
<feature type="region of interest" description="Disordered" evidence="1">
    <location>
        <begin position="132"/>
        <end position="152"/>
    </location>
</feature>
<evidence type="ECO:0000313" key="4">
    <source>
        <dbReference type="EMBL" id="QHT65735.1"/>
    </source>
</evidence>
<organism evidence="4 5">
    <name type="scientific">Rhodocytophaga rosea</name>
    <dbReference type="NCBI Taxonomy" id="2704465"/>
    <lineage>
        <taxon>Bacteria</taxon>
        <taxon>Pseudomonadati</taxon>
        <taxon>Bacteroidota</taxon>
        <taxon>Cytophagia</taxon>
        <taxon>Cytophagales</taxon>
        <taxon>Rhodocytophagaceae</taxon>
        <taxon>Rhodocytophaga</taxon>
    </lineage>
</organism>
<evidence type="ECO:0000259" key="2">
    <source>
        <dbReference type="Pfam" id="PF18347"/>
    </source>
</evidence>
<dbReference type="AlphaFoldDB" id="A0A6C0GCQ1"/>
<sequence>MELKEVATISGKGGLFKVVKPTRTGVILESLDAQKSRVVAGTQHRVSLLKEISIYTTGKESSVPLEEVLMSIHEKYGKDIPANAKSSTNELADFIESVVPNYDTERVYTSDIKKLVNWYSILAAHAPELFEKKEGEKAEEAATEEPAETKKS</sequence>
<evidence type="ECO:0000256" key="1">
    <source>
        <dbReference type="SAM" id="MobiDB-lite"/>
    </source>
</evidence>
<proteinExistence type="predicted"/>
<dbReference type="InterPro" id="IPR041218">
    <property type="entry name" value="DUF5606"/>
</dbReference>
<feature type="domain" description="DUF6852" evidence="3">
    <location>
        <begin position="52"/>
        <end position="122"/>
    </location>
</feature>
<dbReference type="Pfam" id="PF18347">
    <property type="entry name" value="DUF5606"/>
    <property type="match status" value="1"/>
</dbReference>
<dbReference type="Gene3D" id="1.10.10.1650">
    <property type="match status" value="1"/>
</dbReference>
<dbReference type="KEGG" id="rhoz:GXP67_03160"/>